<keyword evidence="3" id="KW-0812">Transmembrane</keyword>
<comment type="caution">
    <text evidence="5">The sequence shown here is derived from an EMBL/GenBank/DDBJ whole genome shotgun (WGS) entry which is preliminary data.</text>
</comment>
<feature type="signal peptide" evidence="4">
    <location>
        <begin position="1"/>
        <end position="23"/>
    </location>
</feature>
<evidence type="ECO:0000313" key="6">
    <source>
        <dbReference type="Proteomes" id="UP000615446"/>
    </source>
</evidence>
<dbReference type="OrthoDB" id="432528at2759"/>
<dbReference type="InterPro" id="IPR015915">
    <property type="entry name" value="Kelch-typ_b-propeller"/>
</dbReference>
<evidence type="ECO:0000313" key="5">
    <source>
        <dbReference type="EMBL" id="GET01644.1"/>
    </source>
</evidence>
<evidence type="ECO:0000256" key="3">
    <source>
        <dbReference type="SAM" id="Phobius"/>
    </source>
</evidence>
<reference evidence="5" key="1">
    <citation type="submission" date="2019-10" db="EMBL/GenBank/DDBJ databases">
        <title>Conservation and host-specific expression of non-tandemly repeated heterogenous ribosome RNA gene in arbuscular mycorrhizal fungi.</title>
        <authorList>
            <person name="Maeda T."/>
            <person name="Kobayashi Y."/>
            <person name="Nakagawa T."/>
            <person name="Ezawa T."/>
            <person name="Yamaguchi K."/>
            <person name="Bino T."/>
            <person name="Nishimoto Y."/>
            <person name="Shigenobu S."/>
            <person name="Kawaguchi M."/>
        </authorList>
    </citation>
    <scope>NUCLEOTIDE SEQUENCE</scope>
    <source>
        <strain evidence="5">HR1</strain>
    </source>
</reference>
<organism evidence="5 6">
    <name type="scientific">Rhizophagus clarus</name>
    <dbReference type="NCBI Taxonomy" id="94130"/>
    <lineage>
        <taxon>Eukaryota</taxon>
        <taxon>Fungi</taxon>
        <taxon>Fungi incertae sedis</taxon>
        <taxon>Mucoromycota</taxon>
        <taxon>Glomeromycotina</taxon>
        <taxon>Glomeromycetes</taxon>
        <taxon>Glomerales</taxon>
        <taxon>Glomeraceae</taxon>
        <taxon>Rhizophagus</taxon>
    </lineage>
</organism>
<keyword evidence="1" id="KW-0880">Kelch repeat</keyword>
<dbReference type="Proteomes" id="UP000615446">
    <property type="component" value="Unassembled WGS sequence"/>
</dbReference>
<dbReference type="SUPFAM" id="SSF117281">
    <property type="entry name" value="Kelch motif"/>
    <property type="match status" value="1"/>
</dbReference>
<evidence type="ECO:0000256" key="2">
    <source>
        <dbReference type="ARBA" id="ARBA00022737"/>
    </source>
</evidence>
<keyword evidence="4" id="KW-0732">Signal</keyword>
<proteinExistence type="predicted"/>
<accession>A0A8H3R328</accession>
<protein>
    <recommendedName>
        <fullName evidence="7">Galactose oxidase</fullName>
    </recommendedName>
</protein>
<dbReference type="AlphaFoldDB" id="A0A8H3R328"/>
<keyword evidence="2" id="KW-0677">Repeat</keyword>
<dbReference type="Gene3D" id="2.120.10.80">
    <property type="entry name" value="Kelch-type beta propeller"/>
    <property type="match status" value="2"/>
</dbReference>
<dbReference type="EMBL" id="BLAL01000300">
    <property type="protein sequence ID" value="GET01644.1"/>
    <property type="molecule type" value="Genomic_DNA"/>
</dbReference>
<evidence type="ECO:0008006" key="7">
    <source>
        <dbReference type="Google" id="ProtNLM"/>
    </source>
</evidence>
<keyword evidence="3" id="KW-1133">Transmembrane helix</keyword>
<dbReference type="Pfam" id="PF24681">
    <property type="entry name" value="Kelch_KLHDC2_KLHL20_DRC7"/>
    <property type="match status" value="1"/>
</dbReference>
<evidence type="ECO:0000256" key="4">
    <source>
        <dbReference type="SAM" id="SignalP"/>
    </source>
</evidence>
<keyword evidence="3" id="KW-0472">Membrane</keyword>
<sequence length="502" mass="55777">MIQKNLMYFILWFLIQLLIKTNCQMVPYKPEQRALHTATLIDNKLYILGGLYIDGSSVPDVGKDFFYLDVSVSFNTQNLLWNDLSTINTVPTHYGAASVEGGANNSTLFLYGGTSVTVMELVYVFDPQSNSWSIPKPTGGIPIKKRELTGIIDHKGIMYLWGGFIDFNTSTLNDMLILDTINLVWEEGSVFEVPTGREDYGAALLADNNIIYMGGFDGTNELALNEVYLYDTINNNWSTKVTSGIVPSGRDGFSAILGLDGQRVIIFGGTASVNSTDLIPQDSLYELNLINFEWSIPKVSGQIPESRMYHKANVVGNYMVVSFGDGYDQTTESDILLLDISKVDDYIWTNEFYPLPPLPPPPSPVSGKSLSSLSLSSSMTTSDIPSSATSPITTVIGAVIGSFFGGALLSFGGFYWYKNRRRNVNNQVEREIHNDGQEIVQPSKNEHIVINEPPALVVNKRYNQELIPIANNVHELQQEIQDLKQIILQNNKQTTNTMENNN</sequence>
<dbReference type="PANTHER" id="PTHR46093">
    <property type="entry name" value="ACYL-COA-BINDING DOMAIN-CONTAINING PROTEIN 5"/>
    <property type="match status" value="1"/>
</dbReference>
<evidence type="ECO:0000256" key="1">
    <source>
        <dbReference type="ARBA" id="ARBA00022441"/>
    </source>
</evidence>
<feature type="chain" id="PRO_5034948441" description="Galactose oxidase" evidence="4">
    <location>
        <begin position="24"/>
        <end position="502"/>
    </location>
</feature>
<feature type="transmembrane region" description="Helical" evidence="3">
    <location>
        <begin position="395"/>
        <end position="417"/>
    </location>
</feature>
<gene>
    <name evidence="5" type="ORF">RCL2_002804300</name>
</gene>
<name>A0A8H3R328_9GLOM</name>
<dbReference type="PANTHER" id="PTHR46093:SF18">
    <property type="entry name" value="FIBRONECTIN TYPE-III DOMAIN-CONTAINING PROTEIN"/>
    <property type="match status" value="1"/>
</dbReference>